<comment type="caution">
    <text evidence="5">The sequence shown here is derived from an EMBL/GenBank/DDBJ whole genome shotgun (WGS) entry which is preliminary data.</text>
</comment>
<feature type="repeat" description="ANK" evidence="3">
    <location>
        <begin position="481"/>
        <end position="514"/>
    </location>
</feature>
<dbReference type="PROSITE" id="PS50297">
    <property type="entry name" value="ANK_REP_REGION"/>
    <property type="match status" value="3"/>
</dbReference>
<dbReference type="PRINTS" id="PR01415">
    <property type="entry name" value="ANKYRIN"/>
</dbReference>
<feature type="domain" description="GPI inositol-deacylase winged helix" evidence="4">
    <location>
        <begin position="128"/>
        <end position="198"/>
    </location>
</feature>
<gene>
    <name evidence="5" type="ORF">BJX66DRAFT_314017</name>
</gene>
<dbReference type="PROSITE" id="PS50088">
    <property type="entry name" value="ANK_REPEAT"/>
    <property type="match status" value="4"/>
</dbReference>
<dbReference type="Proteomes" id="UP001610563">
    <property type="component" value="Unassembled WGS sequence"/>
</dbReference>
<keyword evidence="2 3" id="KW-0040">ANK repeat</keyword>
<dbReference type="SUPFAM" id="SSF48403">
    <property type="entry name" value="Ankyrin repeat"/>
    <property type="match status" value="1"/>
</dbReference>
<organism evidence="5 6">
    <name type="scientific">Aspergillus keveii</name>
    <dbReference type="NCBI Taxonomy" id="714993"/>
    <lineage>
        <taxon>Eukaryota</taxon>
        <taxon>Fungi</taxon>
        <taxon>Dikarya</taxon>
        <taxon>Ascomycota</taxon>
        <taxon>Pezizomycotina</taxon>
        <taxon>Eurotiomycetes</taxon>
        <taxon>Eurotiomycetidae</taxon>
        <taxon>Eurotiales</taxon>
        <taxon>Aspergillaceae</taxon>
        <taxon>Aspergillus</taxon>
        <taxon>Aspergillus subgen. Nidulantes</taxon>
    </lineage>
</organism>
<keyword evidence="6" id="KW-1185">Reference proteome</keyword>
<dbReference type="Pfam" id="PF22939">
    <property type="entry name" value="WHD_GPIID"/>
    <property type="match status" value="1"/>
</dbReference>
<dbReference type="InterPro" id="IPR036770">
    <property type="entry name" value="Ankyrin_rpt-contain_sf"/>
</dbReference>
<evidence type="ECO:0000256" key="2">
    <source>
        <dbReference type="ARBA" id="ARBA00023043"/>
    </source>
</evidence>
<sequence>MHLKVTDYFEEFSPTTITVVNQGKKEIQVFIEREIRSPDRRRNSCINQLPDLERRFRDTLVDRAGAMFRWAELQLDLFLNAKRPIRHWRDFEAKLSKLESDPSLRTLTRAYDEIYTSNAEPGSFAETCAIRALRCVLGAIQPLTIHQLVAAVAWQLGSTIDHSIDRPYILDVCSNFILVDGSESVSVAHLSVREYLEQKETVDIGNYLGLCGGSARVFAFGKTQRHLAETCLTTVLNSALREQHNDGQGRMSFLAYAVTFWAAHCERIPEDRRKGALRLMMIEVMSSRVGEWTTFVREMDLEFVMSEGERERLYHMTLCDPYPYVVAAWGFLEFVTDAAHGARPFISSDEYYQVSPLQLASQYGHADLVARILVTAPDDDVQASGGPSLEEACRYGHIEIAQLRIAAVPTDLRLAPHGSPLQVACEHGHLEIVKLLIRAGAEINIFDNRGDSPLQAACWGRQLEVVEYLLDHGADVNLASDGFSPALDRAIQQRREDIVRLLLERGADPNAIPSMPGSALESAACRSLAIVQLLVDIGGAVVDGVYGRYGSPLYTAVLFGETEIVRFLLDRGGGY</sequence>
<feature type="repeat" description="ANK" evidence="3">
    <location>
        <begin position="449"/>
        <end position="481"/>
    </location>
</feature>
<dbReference type="Gene3D" id="1.25.40.20">
    <property type="entry name" value="Ankyrin repeat-containing domain"/>
    <property type="match status" value="1"/>
</dbReference>
<evidence type="ECO:0000313" key="5">
    <source>
        <dbReference type="EMBL" id="KAL2785900.1"/>
    </source>
</evidence>
<feature type="repeat" description="ANK" evidence="3">
    <location>
        <begin position="548"/>
        <end position="575"/>
    </location>
</feature>
<protein>
    <submittedName>
        <fullName evidence="5">Ankyrin repeat-containing domain protein</fullName>
    </submittedName>
</protein>
<evidence type="ECO:0000313" key="6">
    <source>
        <dbReference type="Proteomes" id="UP001610563"/>
    </source>
</evidence>
<dbReference type="InterPro" id="IPR002110">
    <property type="entry name" value="Ankyrin_rpt"/>
</dbReference>
<dbReference type="Pfam" id="PF12796">
    <property type="entry name" value="Ank_2"/>
    <property type="match status" value="1"/>
</dbReference>
<feature type="repeat" description="ANK" evidence="3">
    <location>
        <begin position="416"/>
        <end position="448"/>
    </location>
</feature>
<proteinExistence type="predicted"/>
<keyword evidence="1" id="KW-0677">Repeat</keyword>
<dbReference type="PANTHER" id="PTHR24198:SF165">
    <property type="entry name" value="ANKYRIN REPEAT-CONTAINING PROTEIN-RELATED"/>
    <property type="match status" value="1"/>
</dbReference>
<dbReference type="PANTHER" id="PTHR24198">
    <property type="entry name" value="ANKYRIN REPEAT AND PROTEIN KINASE DOMAIN-CONTAINING PROTEIN"/>
    <property type="match status" value="1"/>
</dbReference>
<evidence type="ECO:0000256" key="1">
    <source>
        <dbReference type="ARBA" id="ARBA00022737"/>
    </source>
</evidence>
<evidence type="ECO:0000256" key="3">
    <source>
        <dbReference type="PROSITE-ProRule" id="PRU00023"/>
    </source>
</evidence>
<dbReference type="EMBL" id="JBFTWV010000131">
    <property type="protein sequence ID" value="KAL2785900.1"/>
    <property type="molecule type" value="Genomic_DNA"/>
</dbReference>
<dbReference type="SMART" id="SM00248">
    <property type="entry name" value="ANK"/>
    <property type="match status" value="6"/>
</dbReference>
<name>A0ABR4FRN0_9EURO</name>
<evidence type="ECO:0000259" key="4">
    <source>
        <dbReference type="Pfam" id="PF22939"/>
    </source>
</evidence>
<dbReference type="InterPro" id="IPR054471">
    <property type="entry name" value="GPIID_WHD"/>
</dbReference>
<accession>A0ABR4FRN0</accession>
<reference evidence="5 6" key="1">
    <citation type="submission" date="2024-07" db="EMBL/GenBank/DDBJ databases">
        <title>Section-level genome sequencing and comparative genomics of Aspergillus sections Usti and Cavernicolus.</title>
        <authorList>
            <consortium name="Lawrence Berkeley National Laboratory"/>
            <person name="Nybo J.L."/>
            <person name="Vesth T.C."/>
            <person name="Theobald S."/>
            <person name="Frisvad J.C."/>
            <person name="Larsen T.O."/>
            <person name="Kjaerboelling I."/>
            <person name="Rothschild-Mancinelli K."/>
            <person name="Lyhne E.K."/>
            <person name="Kogle M.E."/>
            <person name="Barry K."/>
            <person name="Clum A."/>
            <person name="Na H."/>
            <person name="Ledsgaard L."/>
            <person name="Lin J."/>
            <person name="Lipzen A."/>
            <person name="Kuo A."/>
            <person name="Riley R."/>
            <person name="Mondo S."/>
            <person name="Labutti K."/>
            <person name="Haridas S."/>
            <person name="Pangalinan J."/>
            <person name="Salamov A.A."/>
            <person name="Simmons B.A."/>
            <person name="Magnuson J.K."/>
            <person name="Chen J."/>
            <person name="Drula E."/>
            <person name="Henrissat B."/>
            <person name="Wiebenga A."/>
            <person name="Lubbers R.J."/>
            <person name="Gomes A.C."/>
            <person name="Makela M.R."/>
            <person name="Stajich J."/>
            <person name="Grigoriev I.V."/>
            <person name="Mortensen U.H."/>
            <person name="De Vries R.P."/>
            <person name="Baker S.E."/>
            <person name="Andersen M.R."/>
        </authorList>
    </citation>
    <scope>NUCLEOTIDE SEQUENCE [LARGE SCALE GENOMIC DNA]</scope>
    <source>
        <strain evidence="5 6">CBS 209.92</strain>
    </source>
</reference>